<proteinExistence type="predicted"/>
<dbReference type="SUPFAM" id="SSF53474">
    <property type="entry name" value="alpha/beta-Hydrolases"/>
    <property type="match status" value="1"/>
</dbReference>
<evidence type="ECO:0000259" key="1">
    <source>
        <dbReference type="PROSITE" id="PS50075"/>
    </source>
</evidence>
<dbReference type="CDD" id="cd19531">
    <property type="entry name" value="LCL_NRPS-like"/>
    <property type="match status" value="2"/>
</dbReference>
<dbReference type="Pfam" id="PF00668">
    <property type="entry name" value="Condensation"/>
    <property type="match status" value="2"/>
</dbReference>
<dbReference type="Pfam" id="PF00550">
    <property type="entry name" value="PP-binding"/>
    <property type="match status" value="1"/>
</dbReference>
<dbReference type="Gene3D" id="3.30.559.10">
    <property type="entry name" value="Chloramphenicol acetyltransferase-like domain"/>
    <property type="match status" value="2"/>
</dbReference>
<dbReference type="PROSITE" id="PS50075">
    <property type="entry name" value="CARRIER"/>
    <property type="match status" value="1"/>
</dbReference>
<dbReference type="SUPFAM" id="SSF52777">
    <property type="entry name" value="CoA-dependent acyltransferases"/>
    <property type="match status" value="4"/>
</dbReference>
<dbReference type="Proteomes" id="UP000007886">
    <property type="component" value="Chromosome"/>
</dbReference>
<dbReference type="SUPFAM" id="SSF47336">
    <property type="entry name" value="ACP-like"/>
    <property type="match status" value="1"/>
</dbReference>
<dbReference type="InterPro" id="IPR029058">
    <property type="entry name" value="AB_hydrolase_fold"/>
</dbReference>
<dbReference type="PANTHER" id="PTHR45527:SF1">
    <property type="entry name" value="FATTY ACID SYNTHASE"/>
    <property type="match status" value="1"/>
</dbReference>
<sequence length="1301" mass="145313">MPVLSPMQGGLGSSGASVRADEDIFAFPISPAQKRIWLQNEERPGNSAYNASFRWSLEGHLDPSALQRCFNEIVARHEVLRATFAWIDGDVCQLISPTLRLLIPVTDLRNRPASGKDAEIERMCAAEATRPFNIEKGPLIRVALLRVGEVRYVLMLTLHHIICDGWSISVILRELKELYTARAECRAAELPALPIQFPDYVIWSAERAEEAWDREIGYWKRKLRGYRPVRLAPTVHHRGGATTNGAIVSRLLPKDMTNALKSFNEKYGGTMFSTAFAACAAILHRHTGATNIAMWTPLAGRSLTELENLVGLFVNQIALRLDLSGDPGFDQLAAHARDEVWDALGHQVVPFESVIAELPEDDRPRNGQFCSVNFVCQRAFGGAVNSEFDFAGVRVSPIPSKSPGALYDLNFFLVERAEGWRLSLEYDTDLYTEATANLLVEGMVQVLQAVAVDSSLKLSTLTAVHPADSEPSTAPGHEGVVVSLAEPEESALADDSCELPASVSQLRFWNLSRLRPDSAAFNMPASVRIAGPLSIDLLQKSLTSLVERHEGLRTTFREAEGELKQIISSRTDCELHFSDLSEMSQQADFEVGDLLREEAQEPFDLERGPLARALLLRLGPEDHVLAITVHHIISDGWSQSILQREIWVTYEALVTGRQPVLAPIPIQYADFAVWQRDWLNSEEADGHLAYWMKSLTGPLPVLDFPTDHPPGQRQQVRGAIERLCLPADLTEQLKDRSRAANVTMYMLTLAAFAVLLERYTGQQDLTIGSPSANRSTQTENVIGPFSGPIAIRLNLGGQEKLSDALRHASQLIMDALDHATFPFESIMAKLKMRSVRGRNPLFQFYFLYQSAFLQRREAGGLAITPIPTTSVGNPFELQLAIIEREGSVWLNLEYDRGLFEATSIRNILSFYQSILEEIARNPDKRIVDLTPPLVPRPSMSVETTSSGRTDYLAPRNPCEAKLAAIWERLFDLPKVGVSDDFFDLGGHSLLAASLIGEIKKEFGVKIDLSKLLVDRTIEQIAAAIAGEDEGPRSSLIPLRASGTRAPLFCVHGGGGHVLGYEELAKALPHDQPVYGLASPELDGAQKAMTIDELARLYNSEIRRLQAKGPYRICGYSFGGVVAFEMAKQLIEEGEEVPILVMLDTGNRGYYRHLPFKEWCRFWSVRCVDRVRRYYRRIADHRVDVALSSAFFFVRKNLHLRLWTLTRRFARLANRPMPVQLRDNQTMFKALARSYEPAPIPARIVLFRVDERDPEYSLNESLGWELVALKGVSVNYVTGDHLSFMHEPHVSKVAERLEEYLG</sequence>
<dbReference type="GO" id="GO:0047527">
    <property type="term" value="F:2,3-dihydroxybenzoate-serine ligase activity"/>
    <property type="evidence" value="ECO:0007669"/>
    <property type="project" value="TreeGrafter"/>
</dbReference>
<dbReference type="InterPro" id="IPR001242">
    <property type="entry name" value="Condensation_dom"/>
</dbReference>
<dbReference type="EMBL" id="AP012279">
    <property type="protein sequence ID" value="BAL79455.1"/>
    <property type="molecule type" value="Genomic_DNA"/>
</dbReference>
<dbReference type="Gene3D" id="3.30.559.30">
    <property type="entry name" value="Nonribosomal peptide synthetase, condensation domain"/>
    <property type="match status" value="2"/>
</dbReference>
<evidence type="ECO:0000313" key="2">
    <source>
        <dbReference type="EMBL" id="BAL79455.1"/>
    </source>
</evidence>
<dbReference type="InterPro" id="IPR001031">
    <property type="entry name" value="Thioesterase"/>
</dbReference>
<dbReference type="SMART" id="SM00824">
    <property type="entry name" value="PKS_TE"/>
    <property type="match status" value="1"/>
</dbReference>
<keyword evidence="3" id="KW-1185">Reference proteome</keyword>
<dbReference type="Pfam" id="PF00975">
    <property type="entry name" value="Thioesterase"/>
    <property type="match status" value="1"/>
</dbReference>
<dbReference type="KEGG" id="brs:S23_62670"/>
<dbReference type="GO" id="GO:0009366">
    <property type="term" value="C:enterobactin synthetase complex"/>
    <property type="evidence" value="ECO:0007669"/>
    <property type="project" value="TreeGrafter"/>
</dbReference>
<name>A0AAI8MJR5_9BRAD</name>
<dbReference type="PANTHER" id="PTHR45527">
    <property type="entry name" value="NONRIBOSOMAL PEPTIDE SYNTHETASE"/>
    <property type="match status" value="1"/>
</dbReference>
<evidence type="ECO:0000313" key="3">
    <source>
        <dbReference type="Proteomes" id="UP000007886"/>
    </source>
</evidence>
<reference evidence="2 3" key="1">
    <citation type="journal article" date="2012" name="Microbes Environ.">
        <title>Complete genome sequence of Bradyrhizobium sp. S23321: insights into symbiosis evolution in soil oligotrophs.</title>
        <authorList>
            <person name="Okubo T."/>
            <person name="Tsukui T."/>
            <person name="Maita H."/>
            <person name="Okamoto S."/>
            <person name="Oshima K."/>
            <person name="Fujisawa T."/>
            <person name="Saito A."/>
            <person name="Futamata H."/>
            <person name="Hattori R."/>
            <person name="Shimomura Y."/>
            <person name="Haruta S."/>
            <person name="Morimoto S."/>
            <person name="Wang Y."/>
            <person name="Sakai Y."/>
            <person name="Hattori M."/>
            <person name="Aizawa S."/>
            <person name="Nagashima K.V.P."/>
            <person name="Masuda S."/>
            <person name="Hattori T."/>
            <person name="Yamashita A."/>
            <person name="Bao Z."/>
            <person name="Hayatsu M."/>
            <person name="Kajiya-Kanegae H."/>
            <person name="Yoshinaga I."/>
            <person name="Sakamoto K."/>
            <person name="Toyota K."/>
            <person name="Nakao M."/>
            <person name="Kohara M."/>
            <person name="Anda M."/>
            <person name="Niwa R."/>
            <person name="Jung-Hwan P."/>
            <person name="Sameshima-Saito R."/>
            <person name="Tokuda S."/>
            <person name="Yamamoto S."/>
            <person name="Yamamoto S."/>
            <person name="Yokoyama T."/>
            <person name="Akutsu T."/>
            <person name="Nakamura Y."/>
            <person name="Nakahira-Yanaka Y."/>
            <person name="Takada Hoshino Y."/>
            <person name="Hirakawa H."/>
            <person name="Mitsui H."/>
            <person name="Terasawa K."/>
            <person name="Itakura M."/>
            <person name="Sato S."/>
            <person name="Ikeda-Ohtsubo W."/>
            <person name="Sakakura N."/>
            <person name="Kaminuma E."/>
            <person name="Minamisawa K."/>
        </authorList>
    </citation>
    <scope>NUCLEOTIDE SEQUENCE [LARGE SCALE GENOMIC DNA]</scope>
    <source>
        <strain evidence="2 3">S23321</strain>
    </source>
</reference>
<dbReference type="GO" id="GO:0009239">
    <property type="term" value="P:enterobactin biosynthetic process"/>
    <property type="evidence" value="ECO:0007669"/>
    <property type="project" value="TreeGrafter"/>
</dbReference>
<dbReference type="GO" id="GO:0031177">
    <property type="term" value="F:phosphopantetheine binding"/>
    <property type="evidence" value="ECO:0007669"/>
    <property type="project" value="TreeGrafter"/>
</dbReference>
<feature type="domain" description="Carrier" evidence="1">
    <location>
        <begin position="953"/>
        <end position="1028"/>
    </location>
</feature>
<dbReference type="InterPro" id="IPR036736">
    <property type="entry name" value="ACP-like_sf"/>
</dbReference>
<dbReference type="GO" id="GO:0005829">
    <property type="term" value="C:cytosol"/>
    <property type="evidence" value="ECO:0007669"/>
    <property type="project" value="TreeGrafter"/>
</dbReference>
<dbReference type="Gene3D" id="1.10.1200.10">
    <property type="entry name" value="ACP-like"/>
    <property type="match status" value="1"/>
</dbReference>
<accession>A0AAI8MJR5</accession>
<dbReference type="InterPro" id="IPR023213">
    <property type="entry name" value="CAT-like_dom_sf"/>
</dbReference>
<gene>
    <name evidence="2" type="ORF">S23_62670</name>
</gene>
<dbReference type="RefSeq" id="WP_015688718.1">
    <property type="nucleotide sequence ID" value="NC_017082.1"/>
</dbReference>
<dbReference type="Gene3D" id="3.40.50.1820">
    <property type="entry name" value="alpha/beta hydrolase"/>
    <property type="match status" value="1"/>
</dbReference>
<dbReference type="InterPro" id="IPR009081">
    <property type="entry name" value="PP-bd_ACP"/>
</dbReference>
<organism evidence="2 3">
    <name type="scientific">Bradyrhizobium cosmicum</name>
    <dbReference type="NCBI Taxonomy" id="1404864"/>
    <lineage>
        <taxon>Bacteria</taxon>
        <taxon>Pseudomonadati</taxon>
        <taxon>Pseudomonadota</taxon>
        <taxon>Alphaproteobacteria</taxon>
        <taxon>Hyphomicrobiales</taxon>
        <taxon>Nitrobacteraceae</taxon>
        <taxon>Bradyrhizobium</taxon>
    </lineage>
</organism>
<dbReference type="GO" id="GO:0043041">
    <property type="term" value="P:amino acid activation for nonribosomal peptide biosynthetic process"/>
    <property type="evidence" value="ECO:0007669"/>
    <property type="project" value="TreeGrafter"/>
</dbReference>
<protein>
    <recommendedName>
        <fullName evidence="1">Carrier domain-containing protein</fullName>
    </recommendedName>
</protein>
<dbReference type="InterPro" id="IPR020802">
    <property type="entry name" value="TesA-like"/>
</dbReference>